<feature type="non-terminal residue" evidence="1">
    <location>
        <position position="115"/>
    </location>
</feature>
<name>A0A6H5HE56_9HEMI</name>
<evidence type="ECO:0000313" key="1">
    <source>
        <dbReference type="EMBL" id="CAB0014404.1"/>
    </source>
</evidence>
<evidence type="ECO:0000313" key="2">
    <source>
        <dbReference type="Proteomes" id="UP000479000"/>
    </source>
</evidence>
<gene>
    <name evidence="1" type="ORF">NTEN_LOCUS18835</name>
</gene>
<accession>A0A6H5HE56</accession>
<proteinExistence type="predicted"/>
<dbReference type="AlphaFoldDB" id="A0A6H5HE56"/>
<dbReference type="EMBL" id="CADCXU010027780">
    <property type="protein sequence ID" value="CAB0014404.1"/>
    <property type="molecule type" value="Genomic_DNA"/>
</dbReference>
<protein>
    <submittedName>
        <fullName evidence="1">Uncharacterized protein</fullName>
    </submittedName>
</protein>
<sequence>MIFTFTIRKEAAVTRANSKCRDDMFGMEYTNCWWMLYTQETEYHSMNPSQVEYPQEFPCNVLSTYPSTAGLVCEEPLRFWIFNSYGSTGSFSSCSIRSISSDEAVHGWIAMESTL</sequence>
<dbReference type="Proteomes" id="UP000479000">
    <property type="component" value="Unassembled WGS sequence"/>
</dbReference>
<organism evidence="1 2">
    <name type="scientific">Nesidiocoris tenuis</name>
    <dbReference type="NCBI Taxonomy" id="355587"/>
    <lineage>
        <taxon>Eukaryota</taxon>
        <taxon>Metazoa</taxon>
        <taxon>Ecdysozoa</taxon>
        <taxon>Arthropoda</taxon>
        <taxon>Hexapoda</taxon>
        <taxon>Insecta</taxon>
        <taxon>Pterygota</taxon>
        <taxon>Neoptera</taxon>
        <taxon>Paraneoptera</taxon>
        <taxon>Hemiptera</taxon>
        <taxon>Heteroptera</taxon>
        <taxon>Panheteroptera</taxon>
        <taxon>Cimicomorpha</taxon>
        <taxon>Miridae</taxon>
        <taxon>Dicyphina</taxon>
        <taxon>Nesidiocoris</taxon>
    </lineage>
</organism>
<keyword evidence="2" id="KW-1185">Reference proteome</keyword>
<reference evidence="1 2" key="1">
    <citation type="submission" date="2020-02" db="EMBL/GenBank/DDBJ databases">
        <authorList>
            <person name="Ferguson B K."/>
        </authorList>
    </citation>
    <scope>NUCLEOTIDE SEQUENCE [LARGE SCALE GENOMIC DNA]</scope>
</reference>